<gene>
    <name evidence="2" type="ORF">CYLTODRAFT_422638</name>
</gene>
<dbReference type="AlphaFoldDB" id="A0A0D7BAQ6"/>
<feature type="compositionally biased region" description="Polar residues" evidence="1">
    <location>
        <begin position="52"/>
        <end position="62"/>
    </location>
</feature>
<evidence type="ECO:0000313" key="2">
    <source>
        <dbReference type="EMBL" id="KIY67300.1"/>
    </source>
</evidence>
<reference evidence="2 3" key="1">
    <citation type="journal article" date="2015" name="Fungal Genet. Biol.">
        <title>Evolution of novel wood decay mechanisms in Agaricales revealed by the genome sequences of Fistulina hepatica and Cylindrobasidium torrendii.</title>
        <authorList>
            <person name="Floudas D."/>
            <person name="Held B.W."/>
            <person name="Riley R."/>
            <person name="Nagy L.G."/>
            <person name="Koehler G."/>
            <person name="Ransdell A.S."/>
            <person name="Younus H."/>
            <person name="Chow J."/>
            <person name="Chiniquy J."/>
            <person name="Lipzen A."/>
            <person name="Tritt A."/>
            <person name="Sun H."/>
            <person name="Haridas S."/>
            <person name="LaButti K."/>
            <person name="Ohm R.A."/>
            <person name="Kues U."/>
            <person name="Blanchette R.A."/>
            <person name="Grigoriev I.V."/>
            <person name="Minto R.E."/>
            <person name="Hibbett D.S."/>
        </authorList>
    </citation>
    <scope>NUCLEOTIDE SEQUENCE [LARGE SCALE GENOMIC DNA]</scope>
    <source>
        <strain evidence="2 3">FP15055 ss-10</strain>
    </source>
</reference>
<feature type="compositionally biased region" description="Acidic residues" evidence="1">
    <location>
        <begin position="100"/>
        <end position="115"/>
    </location>
</feature>
<keyword evidence="3" id="KW-1185">Reference proteome</keyword>
<dbReference type="EMBL" id="KN880529">
    <property type="protein sequence ID" value="KIY67300.1"/>
    <property type="molecule type" value="Genomic_DNA"/>
</dbReference>
<evidence type="ECO:0000256" key="1">
    <source>
        <dbReference type="SAM" id="MobiDB-lite"/>
    </source>
</evidence>
<organism evidence="2 3">
    <name type="scientific">Cylindrobasidium torrendii FP15055 ss-10</name>
    <dbReference type="NCBI Taxonomy" id="1314674"/>
    <lineage>
        <taxon>Eukaryota</taxon>
        <taxon>Fungi</taxon>
        <taxon>Dikarya</taxon>
        <taxon>Basidiomycota</taxon>
        <taxon>Agaricomycotina</taxon>
        <taxon>Agaricomycetes</taxon>
        <taxon>Agaricomycetidae</taxon>
        <taxon>Agaricales</taxon>
        <taxon>Marasmiineae</taxon>
        <taxon>Physalacriaceae</taxon>
        <taxon>Cylindrobasidium</taxon>
    </lineage>
</organism>
<dbReference type="Proteomes" id="UP000054007">
    <property type="component" value="Unassembled WGS sequence"/>
</dbReference>
<feature type="region of interest" description="Disordered" evidence="1">
    <location>
        <begin position="128"/>
        <end position="157"/>
    </location>
</feature>
<feature type="region of interest" description="Disordered" evidence="1">
    <location>
        <begin position="39"/>
        <end position="115"/>
    </location>
</feature>
<feature type="compositionally biased region" description="Low complexity" evidence="1">
    <location>
        <begin position="65"/>
        <end position="78"/>
    </location>
</feature>
<accession>A0A0D7BAQ6</accession>
<evidence type="ECO:0000313" key="3">
    <source>
        <dbReference type="Proteomes" id="UP000054007"/>
    </source>
</evidence>
<name>A0A0D7BAQ6_9AGAR</name>
<protein>
    <submittedName>
        <fullName evidence="2">Uncharacterized protein</fullName>
    </submittedName>
</protein>
<sequence length="184" mass="20770">MQRPIYYARDSASSSRSAYFLHTPRMRPTYSPTMPVSDWACHSPSIDEGSDYTPSTPSSTRMHSMRSPSFSSRSSSGSLYGAYPTPNRIRRANTTLSDSSFEEEEEEDGMGNEGDEVELGLGLEMTAEAEADAYDSGEEVGGPEEKSRRRRARKHVQRRFQRATFKVGIKVFRARRRVRQALGR</sequence>
<feature type="compositionally biased region" description="Basic residues" evidence="1">
    <location>
        <begin position="148"/>
        <end position="157"/>
    </location>
</feature>
<proteinExistence type="predicted"/>
<feature type="compositionally biased region" description="Acidic residues" evidence="1">
    <location>
        <begin position="128"/>
        <end position="142"/>
    </location>
</feature>